<dbReference type="AlphaFoldDB" id="A0A2M7P142"/>
<feature type="region of interest" description="Disordered" evidence="1">
    <location>
        <begin position="44"/>
        <end position="70"/>
    </location>
</feature>
<name>A0A2M7P142_9BACT</name>
<dbReference type="Proteomes" id="UP000231028">
    <property type="component" value="Unassembled WGS sequence"/>
</dbReference>
<feature type="compositionally biased region" description="Polar residues" evidence="1">
    <location>
        <begin position="44"/>
        <end position="58"/>
    </location>
</feature>
<protein>
    <submittedName>
        <fullName evidence="2">Uncharacterized protein</fullName>
    </submittedName>
</protein>
<gene>
    <name evidence="2" type="ORF">COZ13_06175</name>
</gene>
<evidence type="ECO:0000256" key="1">
    <source>
        <dbReference type="SAM" id="MobiDB-lite"/>
    </source>
</evidence>
<accession>A0A2M7P142</accession>
<feature type="compositionally biased region" description="Basic and acidic residues" evidence="1">
    <location>
        <begin position="59"/>
        <end position="70"/>
    </location>
</feature>
<proteinExistence type="predicted"/>
<sequence length="70" mass="7946">VTDRKGHGFLVHSGLACPRLSRINRILLLLSLLFWLVQNPSSYPATSNKEGFPTNGNDRSQRAWIPDKRE</sequence>
<evidence type="ECO:0000313" key="3">
    <source>
        <dbReference type="Proteomes" id="UP000231028"/>
    </source>
</evidence>
<evidence type="ECO:0000313" key="2">
    <source>
        <dbReference type="EMBL" id="PIY19266.1"/>
    </source>
</evidence>
<feature type="non-terminal residue" evidence="2">
    <location>
        <position position="1"/>
    </location>
</feature>
<dbReference type="EMBL" id="PFKI01000188">
    <property type="protein sequence ID" value="PIY19266.1"/>
    <property type="molecule type" value="Genomic_DNA"/>
</dbReference>
<comment type="caution">
    <text evidence="2">The sequence shown here is derived from an EMBL/GenBank/DDBJ whole genome shotgun (WGS) entry which is preliminary data.</text>
</comment>
<organism evidence="2 3">
    <name type="scientific">Candidatus Desantisbacteria bacterium CG_4_10_14_3_um_filter_40_18</name>
    <dbReference type="NCBI Taxonomy" id="1974544"/>
    <lineage>
        <taxon>Bacteria</taxon>
        <taxon>Candidatus Desantisiibacteriota</taxon>
    </lineage>
</organism>
<reference evidence="3" key="1">
    <citation type="submission" date="2017-09" db="EMBL/GenBank/DDBJ databases">
        <title>Depth-based differentiation of microbial function through sediment-hosted aquifers and enrichment of novel symbionts in the deep terrestrial subsurface.</title>
        <authorList>
            <person name="Probst A.J."/>
            <person name="Ladd B."/>
            <person name="Jarett J.K."/>
            <person name="Geller-Mcgrath D.E."/>
            <person name="Sieber C.M.K."/>
            <person name="Emerson J.B."/>
            <person name="Anantharaman K."/>
            <person name="Thomas B.C."/>
            <person name="Malmstrom R."/>
            <person name="Stieglmeier M."/>
            <person name="Klingl A."/>
            <person name="Woyke T."/>
            <person name="Ryan C.M."/>
            <person name="Banfield J.F."/>
        </authorList>
    </citation>
    <scope>NUCLEOTIDE SEQUENCE [LARGE SCALE GENOMIC DNA]</scope>
</reference>